<evidence type="ECO:0000313" key="4">
    <source>
        <dbReference type="EMBL" id="KAH6678790.1"/>
    </source>
</evidence>
<dbReference type="Pfam" id="PF01757">
    <property type="entry name" value="Acyl_transf_3"/>
    <property type="match status" value="1"/>
</dbReference>
<dbReference type="InterPro" id="IPR002656">
    <property type="entry name" value="Acyl_transf_3_dom"/>
</dbReference>
<feature type="compositionally biased region" description="Polar residues" evidence="1">
    <location>
        <begin position="38"/>
        <end position="47"/>
    </location>
</feature>
<organism evidence="4 5">
    <name type="scientific">Plectosphaerella plurivora</name>
    <dbReference type="NCBI Taxonomy" id="936078"/>
    <lineage>
        <taxon>Eukaryota</taxon>
        <taxon>Fungi</taxon>
        <taxon>Dikarya</taxon>
        <taxon>Ascomycota</taxon>
        <taxon>Pezizomycotina</taxon>
        <taxon>Sordariomycetes</taxon>
        <taxon>Hypocreomycetidae</taxon>
        <taxon>Glomerellales</taxon>
        <taxon>Plectosphaerellaceae</taxon>
        <taxon>Plectosphaerella</taxon>
    </lineage>
</organism>
<name>A0A9P8V5Q3_9PEZI</name>
<dbReference type="GO" id="GO:0016747">
    <property type="term" value="F:acyltransferase activity, transferring groups other than amino-acyl groups"/>
    <property type="evidence" value="ECO:0007669"/>
    <property type="project" value="InterPro"/>
</dbReference>
<evidence type="ECO:0000256" key="2">
    <source>
        <dbReference type="SAM" id="Phobius"/>
    </source>
</evidence>
<feature type="transmembrane region" description="Helical" evidence="2">
    <location>
        <begin position="542"/>
        <end position="561"/>
    </location>
</feature>
<keyword evidence="2" id="KW-1133">Transmembrane helix</keyword>
<dbReference type="InterPro" id="IPR050879">
    <property type="entry name" value="Acyltransferase_3"/>
</dbReference>
<feature type="transmembrane region" description="Helical" evidence="2">
    <location>
        <begin position="210"/>
        <end position="233"/>
    </location>
</feature>
<dbReference type="PANTHER" id="PTHR23028">
    <property type="entry name" value="ACETYLTRANSFERASE"/>
    <property type="match status" value="1"/>
</dbReference>
<protein>
    <submittedName>
        <fullName evidence="4">Acyltransferase family-domain-containing protein</fullName>
    </submittedName>
</protein>
<evidence type="ECO:0000259" key="3">
    <source>
        <dbReference type="Pfam" id="PF01757"/>
    </source>
</evidence>
<evidence type="ECO:0000313" key="5">
    <source>
        <dbReference type="Proteomes" id="UP000770015"/>
    </source>
</evidence>
<dbReference type="PANTHER" id="PTHR23028:SF134">
    <property type="entry name" value="PUTATIVE (AFU_ORTHOLOGUE AFUA_4G08520)-RELATED"/>
    <property type="match status" value="1"/>
</dbReference>
<evidence type="ECO:0000256" key="1">
    <source>
        <dbReference type="SAM" id="MobiDB-lite"/>
    </source>
</evidence>
<dbReference type="EMBL" id="JAGSXJ010000021">
    <property type="protein sequence ID" value="KAH6678790.1"/>
    <property type="molecule type" value="Genomic_DNA"/>
</dbReference>
<accession>A0A9P8V5Q3</accession>
<gene>
    <name evidence="4" type="ORF">F5X68DRAFT_245216</name>
</gene>
<feature type="transmembrane region" description="Helical" evidence="2">
    <location>
        <begin position="384"/>
        <end position="407"/>
    </location>
</feature>
<dbReference type="OrthoDB" id="5819582at2759"/>
<keyword evidence="4" id="KW-0808">Transferase</keyword>
<proteinExistence type="predicted"/>
<feature type="transmembrane region" description="Helical" evidence="2">
    <location>
        <begin position="307"/>
        <end position="337"/>
    </location>
</feature>
<keyword evidence="4" id="KW-0012">Acyltransferase</keyword>
<feature type="domain" description="Acyltransferase 3" evidence="3">
    <location>
        <begin position="115"/>
        <end position="506"/>
    </location>
</feature>
<keyword evidence="5" id="KW-1185">Reference proteome</keyword>
<sequence length="587" mass="65455">MAFRNIISRGPSANDTYTILNDLDSTTDVESLHDIDNTAQTSEQSRLISPETDVDPPSILEKDASAATSDSRWGSARLRSTLMLFVPAYISWPISVFTKNPDDAAAPPQRQGPTAYLDGLRGVAALVVYFNHGGYPWFYRLKFGYGATEEDTLFLQLPIVRAMHSGRASIAIFFVISGFVLSYKALIQMHQGKRHLVLNTLAGTTFRRPFRLFMPIAASTAVTALFVNLGLYYNFIPYKPSKTLPQITTRKPPGSGTIFEQYRHWFLITVEFVDSARRLGTTGFKSNHATSYNPALWTIPHEFRGSLFVLLLLLMFACARRWVNAVISTGLTIYLAFHGESTLFLFSTGMLLAELSIVLQPAPSPPVSLDHPQRADRAGSVRRSVGTAVQHACTILLALVALCFLSFPENDGHKTAGYMALTNITPRGYGDGQVFWRCVGAVLFVTALIFSPPARLFRSLPWHQTPATHSAEPLLQQFFTTRFAQYLGRISYSLYLCHIPTFHIVGCHIMNPAMLAWKQAVMDAEALEPAAGAELLAMASTAYNISFFWAVLINSLVLFWVSDVFTKLVDEQVVRFLRWLTIRRTEP</sequence>
<feature type="transmembrane region" description="Helical" evidence="2">
    <location>
        <begin position="434"/>
        <end position="451"/>
    </location>
</feature>
<keyword evidence="2" id="KW-0472">Membrane</keyword>
<reference evidence="4" key="1">
    <citation type="journal article" date="2021" name="Nat. Commun.">
        <title>Genetic determinants of endophytism in the Arabidopsis root mycobiome.</title>
        <authorList>
            <person name="Mesny F."/>
            <person name="Miyauchi S."/>
            <person name="Thiergart T."/>
            <person name="Pickel B."/>
            <person name="Atanasova L."/>
            <person name="Karlsson M."/>
            <person name="Huettel B."/>
            <person name="Barry K.W."/>
            <person name="Haridas S."/>
            <person name="Chen C."/>
            <person name="Bauer D."/>
            <person name="Andreopoulos W."/>
            <person name="Pangilinan J."/>
            <person name="LaButti K."/>
            <person name="Riley R."/>
            <person name="Lipzen A."/>
            <person name="Clum A."/>
            <person name="Drula E."/>
            <person name="Henrissat B."/>
            <person name="Kohler A."/>
            <person name="Grigoriev I.V."/>
            <person name="Martin F.M."/>
            <person name="Hacquard S."/>
        </authorList>
    </citation>
    <scope>NUCLEOTIDE SEQUENCE</scope>
    <source>
        <strain evidence="4">MPI-SDFR-AT-0117</strain>
    </source>
</reference>
<comment type="caution">
    <text evidence="4">The sequence shown here is derived from an EMBL/GenBank/DDBJ whole genome shotgun (WGS) entry which is preliminary data.</text>
</comment>
<feature type="transmembrane region" description="Helical" evidence="2">
    <location>
        <begin position="170"/>
        <end position="190"/>
    </location>
</feature>
<dbReference type="AlphaFoldDB" id="A0A9P8V5Q3"/>
<dbReference type="Proteomes" id="UP000770015">
    <property type="component" value="Unassembled WGS sequence"/>
</dbReference>
<keyword evidence="2" id="KW-0812">Transmembrane</keyword>
<feature type="region of interest" description="Disordered" evidence="1">
    <location>
        <begin position="38"/>
        <end position="66"/>
    </location>
</feature>